<gene>
    <name evidence="2" type="ORF">COX35_01615</name>
</gene>
<keyword evidence="1" id="KW-1133">Transmembrane helix</keyword>
<keyword evidence="1" id="KW-0812">Transmembrane</keyword>
<dbReference type="AlphaFoldDB" id="A0A2G9YYH3"/>
<dbReference type="EMBL" id="PCRQ01000042">
    <property type="protein sequence ID" value="PIP24267.1"/>
    <property type="molecule type" value="Genomic_DNA"/>
</dbReference>
<evidence type="ECO:0000313" key="3">
    <source>
        <dbReference type="Proteomes" id="UP000229952"/>
    </source>
</evidence>
<accession>A0A2G9YYH3</accession>
<dbReference type="Proteomes" id="UP000229952">
    <property type="component" value="Unassembled WGS sequence"/>
</dbReference>
<dbReference type="Gene3D" id="2.40.10.10">
    <property type="entry name" value="Trypsin-like serine proteases"/>
    <property type="match status" value="1"/>
</dbReference>
<evidence type="ECO:0000313" key="2">
    <source>
        <dbReference type="EMBL" id="PIP24267.1"/>
    </source>
</evidence>
<dbReference type="SUPFAM" id="SSF50494">
    <property type="entry name" value="Trypsin-like serine proteases"/>
    <property type="match status" value="1"/>
</dbReference>
<feature type="non-terminal residue" evidence="2">
    <location>
        <position position="143"/>
    </location>
</feature>
<evidence type="ECO:0000256" key="1">
    <source>
        <dbReference type="SAM" id="Phobius"/>
    </source>
</evidence>
<organism evidence="2 3">
    <name type="scientific">Candidatus Nealsonbacteria bacterium CG23_combo_of_CG06-09_8_20_14_all_37_18</name>
    <dbReference type="NCBI Taxonomy" id="1974720"/>
    <lineage>
        <taxon>Bacteria</taxon>
        <taxon>Candidatus Nealsoniibacteriota</taxon>
    </lineage>
</organism>
<comment type="caution">
    <text evidence="2">The sequence shown here is derived from an EMBL/GenBank/DDBJ whole genome shotgun (WGS) entry which is preliminary data.</text>
</comment>
<protein>
    <submittedName>
        <fullName evidence="2">Uncharacterized protein</fullName>
    </submittedName>
</protein>
<keyword evidence="1" id="KW-0472">Membrane</keyword>
<dbReference type="InterPro" id="IPR043504">
    <property type="entry name" value="Peptidase_S1_PA_chymotrypsin"/>
</dbReference>
<name>A0A2G9YYH3_9BACT</name>
<sequence length="143" mass="15750">MLKNIFAIIAIFIIGMVGGIFASQILWPYLVEGQISYQPGLEQGPVYLTETKQIFIQENIALVNAVERAEKTVVGVKTQTQMGKVLEGSGLIVTSDGLIVTLAELVPYGSNFSFFVNDKKIPFQILKRDLKENLALIKISDST</sequence>
<proteinExistence type="predicted"/>
<reference evidence="2 3" key="1">
    <citation type="submission" date="2017-09" db="EMBL/GenBank/DDBJ databases">
        <title>Depth-based differentiation of microbial function through sediment-hosted aquifers and enrichment of novel symbionts in the deep terrestrial subsurface.</title>
        <authorList>
            <person name="Probst A.J."/>
            <person name="Ladd B."/>
            <person name="Jarett J.K."/>
            <person name="Geller-Mcgrath D.E."/>
            <person name="Sieber C.M."/>
            <person name="Emerson J.B."/>
            <person name="Anantharaman K."/>
            <person name="Thomas B.C."/>
            <person name="Malmstrom R."/>
            <person name="Stieglmeier M."/>
            <person name="Klingl A."/>
            <person name="Woyke T."/>
            <person name="Ryan C.M."/>
            <person name="Banfield J.F."/>
        </authorList>
    </citation>
    <scope>NUCLEOTIDE SEQUENCE [LARGE SCALE GENOMIC DNA]</scope>
    <source>
        <strain evidence="2">CG23_combo_of_CG06-09_8_20_14_all_37_18</strain>
    </source>
</reference>
<feature type="transmembrane region" description="Helical" evidence="1">
    <location>
        <begin position="6"/>
        <end position="27"/>
    </location>
</feature>
<dbReference type="InterPro" id="IPR009003">
    <property type="entry name" value="Peptidase_S1_PA"/>
</dbReference>